<dbReference type="KEGG" id="jre:109013509"/>
<evidence type="ECO:0000313" key="2">
    <source>
        <dbReference type="Proteomes" id="UP000235220"/>
    </source>
</evidence>
<dbReference type="Proteomes" id="UP000235220">
    <property type="component" value="Chromosome 4"/>
</dbReference>
<dbReference type="RefSeq" id="XP_018851170.1">
    <property type="nucleotide sequence ID" value="XM_018995625.2"/>
</dbReference>
<feature type="region of interest" description="Disordered" evidence="1">
    <location>
        <begin position="443"/>
        <end position="470"/>
    </location>
</feature>
<keyword evidence="2" id="KW-1185">Reference proteome</keyword>
<evidence type="ECO:0000313" key="5">
    <source>
        <dbReference type="RefSeq" id="XP_018851170.1"/>
    </source>
</evidence>
<organism evidence="2 3">
    <name type="scientific">Juglans regia</name>
    <name type="common">English walnut</name>
    <dbReference type="NCBI Taxonomy" id="51240"/>
    <lineage>
        <taxon>Eukaryota</taxon>
        <taxon>Viridiplantae</taxon>
        <taxon>Streptophyta</taxon>
        <taxon>Embryophyta</taxon>
        <taxon>Tracheophyta</taxon>
        <taxon>Spermatophyta</taxon>
        <taxon>Magnoliopsida</taxon>
        <taxon>eudicotyledons</taxon>
        <taxon>Gunneridae</taxon>
        <taxon>Pentapetalae</taxon>
        <taxon>rosids</taxon>
        <taxon>fabids</taxon>
        <taxon>Fagales</taxon>
        <taxon>Juglandaceae</taxon>
        <taxon>Juglans</taxon>
    </lineage>
</organism>
<dbReference type="STRING" id="51240.A0A2I4H4V2"/>
<evidence type="ECO:0000256" key="1">
    <source>
        <dbReference type="SAM" id="MobiDB-lite"/>
    </source>
</evidence>
<dbReference type="SUPFAM" id="SSF55961">
    <property type="entry name" value="Bet v1-like"/>
    <property type="match status" value="1"/>
</dbReference>
<dbReference type="RefSeq" id="XP_018851168.1">
    <property type="nucleotide sequence ID" value="XM_018995623.2"/>
</dbReference>
<sequence>MEEKQMITQYRERLDKTLSSPDLTNEETLKTLVKNQLLHSLEDGTEVIERRTAEVSYFLDMLRSASTDDNEGLNARERSRAEWKLKQDSNDFRVMYREGPKGTPFHTLLAEGYADGPVDVCLCTSWESTLYKKWWPQSSVPTFKILSCKCLQKVRIGEQICSVRMKVPWPLSTREAIVHYFMFEYFQDDLIVVLLNTISHSESIDIITHGFTSEGIPEENDAVRIDVIGGFALQKVDSERSYFRTITNMDIKLDFIPPSLINFVSRQLIGNGFRLYQKVLSSTSKSDKDFIMALGDPLYGKIRDVLYPTNVPKRAVEGEEVKADTCLLPKEHLIASKQDDLMDASQEVHNNYHASESEPESERVTDGKAFGEIEEEENEENSHFEEDSKDIDHISTKEFGDRCNVNGTRNILIRPEVEQALGTLENIILVVREYGFNAQRGISSGFNGKEPPKMEEGPTTHSKFSNPESVCDGEVSLEVPKMEIINQTLKDQPRHSASSHSFRHAESNSLSREANHNKIAPASPEQHLLVPGEDTQVALGSSANRITEVQMLDHSSYDIKQMSTKANGIHEMSLNGEEKSSRQKKHWLCCFSTRGFRGNF</sequence>
<dbReference type="AlphaFoldDB" id="A0A2I4H4V2"/>
<accession>A0A2I4H4V2</accession>
<reference evidence="3 4" key="1">
    <citation type="submission" date="2025-04" db="UniProtKB">
        <authorList>
            <consortium name="RefSeq"/>
        </authorList>
    </citation>
    <scope>IDENTIFICATION</scope>
    <source>
        <tissue evidence="3 4">Leaves</tissue>
    </source>
</reference>
<evidence type="ECO:0000313" key="3">
    <source>
        <dbReference type="RefSeq" id="XP_018851168.1"/>
    </source>
</evidence>
<dbReference type="PANTHER" id="PTHR34560:SF1">
    <property type="entry name" value="START DOMAIN-CONTAINING PROTEIN"/>
    <property type="match status" value="1"/>
</dbReference>
<proteinExistence type="predicted"/>
<evidence type="ECO:0000313" key="4">
    <source>
        <dbReference type="RefSeq" id="XP_018851169.1"/>
    </source>
</evidence>
<dbReference type="Gramene" id="Jr04_20540_p1">
    <property type="protein sequence ID" value="cds.Jr04_20540_p1"/>
    <property type="gene ID" value="Jr04_20540"/>
</dbReference>
<name>A0A2I4H4V2_JUGRE</name>
<dbReference type="PANTHER" id="PTHR34560">
    <property type="entry name" value="POLYKETIDE CYCLASE/DEHYDRASE/LIPID TRANSPORT SUPERFAMILY PROTEIN"/>
    <property type="match status" value="1"/>
</dbReference>
<dbReference type="Gene3D" id="3.30.530.20">
    <property type="match status" value="1"/>
</dbReference>
<feature type="compositionally biased region" description="Polar residues" evidence="1">
    <location>
        <begin position="459"/>
        <end position="468"/>
    </location>
</feature>
<dbReference type="RefSeq" id="XP_018851169.1">
    <property type="nucleotide sequence ID" value="XM_018995624.2"/>
</dbReference>
<gene>
    <name evidence="3 4 5" type="primary">LOC109013509</name>
</gene>
<dbReference type="InterPro" id="IPR023393">
    <property type="entry name" value="START-like_dom_sf"/>
</dbReference>
<dbReference type="OrthoDB" id="17317at2759"/>
<feature type="region of interest" description="Disordered" evidence="1">
    <location>
        <begin position="488"/>
        <end position="515"/>
    </location>
</feature>
<dbReference type="GeneID" id="109013509"/>
<protein>
    <submittedName>
        <fullName evidence="3 4">Uncharacterized protein LOC109013509</fullName>
    </submittedName>
</protein>